<keyword evidence="10" id="KW-1185">Reference proteome</keyword>
<evidence type="ECO:0000256" key="6">
    <source>
        <dbReference type="ARBA" id="ARBA00023136"/>
    </source>
</evidence>
<dbReference type="EMBL" id="JBHTMB010000023">
    <property type="protein sequence ID" value="MFD1232423.1"/>
    <property type="molecule type" value="Genomic_DNA"/>
</dbReference>
<feature type="transmembrane region" description="Helical" evidence="7">
    <location>
        <begin position="267"/>
        <end position="287"/>
    </location>
</feature>
<gene>
    <name evidence="9" type="ORF">ACFQ34_03935</name>
</gene>
<proteinExistence type="predicted"/>
<keyword evidence="6 7" id="KW-0472">Membrane</keyword>
<evidence type="ECO:0000256" key="7">
    <source>
        <dbReference type="SAM" id="Phobius"/>
    </source>
</evidence>
<evidence type="ECO:0000256" key="4">
    <source>
        <dbReference type="ARBA" id="ARBA00022692"/>
    </source>
</evidence>
<dbReference type="RefSeq" id="WP_013672763.1">
    <property type="nucleotide sequence ID" value="NZ_BAABKS010000020.1"/>
</dbReference>
<feature type="transmembrane region" description="Helical" evidence="7">
    <location>
        <begin position="45"/>
        <end position="68"/>
    </location>
</feature>
<dbReference type="PROSITE" id="PS50850">
    <property type="entry name" value="MFS"/>
    <property type="match status" value="1"/>
</dbReference>
<reference evidence="10" key="1">
    <citation type="journal article" date="2019" name="Int. J. Syst. Evol. Microbiol.">
        <title>The Global Catalogue of Microorganisms (GCM) 10K type strain sequencing project: providing services to taxonomists for standard genome sequencing and annotation.</title>
        <authorList>
            <consortium name="The Broad Institute Genomics Platform"/>
            <consortium name="The Broad Institute Genome Sequencing Center for Infectious Disease"/>
            <person name="Wu L."/>
            <person name="Ma J."/>
        </authorList>
    </citation>
    <scope>NUCLEOTIDE SEQUENCE [LARGE SCALE GENOMIC DNA]</scope>
    <source>
        <strain evidence="10">CCUG 49018</strain>
    </source>
</reference>
<keyword evidence="2" id="KW-0813">Transport</keyword>
<feature type="domain" description="Major facilitator superfamily (MFS) profile" evidence="8">
    <location>
        <begin position="10"/>
        <end position="387"/>
    </location>
</feature>
<dbReference type="Gene3D" id="1.20.1250.20">
    <property type="entry name" value="MFS general substrate transporter like domains"/>
    <property type="match status" value="2"/>
</dbReference>
<evidence type="ECO:0000313" key="9">
    <source>
        <dbReference type="EMBL" id="MFD1232423.1"/>
    </source>
</evidence>
<dbReference type="InterPro" id="IPR020846">
    <property type="entry name" value="MFS_dom"/>
</dbReference>
<dbReference type="Proteomes" id="UP001597182">
    <property type="component" value="Unassembled WGS sequence"/>
</dbReference>
<sequence length="395" mass="39437">MGGELGARRAVVGAVAVSTASVLPVFLTGALAVQISGELGFDPAGLGLVVALYFGASAVASLPVGWLVERFGPTATSRIAVVGAATLMLAVGFGARSYGLLVALLLCSCWCNVMGQLSSNLTLARFVPERRLGLSFGFKQSSVPAATLLSGLAVPAIALTLGWRWAFVMGAGLALLALPLTPRSREPYVRTKVDPADRATGALAVIGAGAGLGAAAAGALGVFLVASAVDQGVDPGLAGLVLTMGSVVGLVLRLLHGWLADRRTGGHIAVVAASMALGAIGLGLLAVPGPVPLVLGTVLAFGLGWAWPGLLQFAVVRLNPAAPAAATSVVQVGVYAGAFLGPVVFGFLATHSGFGAAWAVGAGTMVVAAAAMILGRRMLVAHRVSREARLAAAVS</sequence>
<evidence type="ECO:0000259" key="8">
    <source>
        <dbReference type="PROSITE" id="PS50850"/>
    </source>
</evidence>
<dbReference type="InterPro" id="IPR011701">
    <property type="entry name" value="MFS"/>
</dbReference>
<feature type="transmembrane region" description="Helical" evidence="7">
    <location>
        <begin position="12"/>
        <end position="33"/>
    </location>
</feature>
<feature type="transmembrane region" description="Helical" evidence="7">
    <location>
        <begin position="328"/>
        <end position="349"/>
    </location>
</feature>
<dbReference type="PANTHER" id="PTHR23517:SF3">
    <property type="entry name" value="INTEGRAL MEMBRANE TRANSPORT PROTEIN"/>
    <property type="match status" value="1"/>
</dbReference>
<feature type="transmembrane region" description="Helical" evidence="7">
    <location>
        <begin position="202"/>
        <end position="225"/>
    </location>
</feature>
<keyword evidence="4 7" id="KW-0812">Transmembrane</keyword>
<evidence type="ECO:0000256" key="3">
    <source>
        <dbReference type="ARBA" id="ARBA00022475"/>
    </source>
</evidence>
<keyword evidence="5 7" id="KW-1133">Transmembrane helix</keyword>
<dbReference type="SUPFAM" id="SSF103473">
    <property type="entry name" value="MFS general substrate transporter"/>
    <property type="match status" value="1"/>
</dbReference>
<evidence type="ECO:0000313" key="10">
    <source>
        <dbReference type="Proteomes" id="UP001597182"/>
    </source>
</evidence>
<protein>
    <submittedName>
        <fullName evidence="9">MFS transporter</fullName>
    </submittedName>
</protein>
<feature type="transmembrane region" description="Helical" evidence="7">
    <location>
        <begin position="237"/>
        <end position="255"/>
    </location>
</feature>
<evidence type="ECO:0000256" key="5">
    <source>
        <dbReference type="ARBA" id="ARBA00022989"/>
    </source>
</evidence>
<evidence type="ECO:0000256" key="1">
    <source>
        <dbReference type="ARBA" id="ARBA00004651"/>
    </source>
</evidence>
<evidence type="ECO:0000256" key="2">
    <source>
        <dbReference type="ARBA" id="ARBA00022448"/>
    </source>
</evidence>
<feature type="transmembrane region" description="Helical" evidence="7">
    <location>
        <begin position="75"/>
        <end position="95"/>
    </location>
</feature>
<dbReference type="InterPro" id="IPR036259">
    <property type="entry name" value="MFS_trans_sf"/>
</dbReference>
<feature type="transmembrane region" description="Helical" evidence="7">
    <location>
        <begin position="355"/>
        <end position="375"/>
    </location>
</feature>
<dbReference type="InterPro" id="IPR050171">
    <property type="entry name" value="MFS_Transporters"/>
</dbReference>
<accession>A0ABW3VCK9</accession>
<dbReference type="PANTHER" id="PTHR23517">
    <property type="entry name" value="RESISTANCE PROTEIN MDTM, PUTATIVE-RELATED-RELATED"/>
    <property type="match status" value="1"/>
</dbReference>
<dbReference type="Pfam" id="PF07690">
    <property type="entry name" value="MFS_1"/>
    <property type="match status" value="2"/>
</dbReference>
<feature type="transmembrane region" description="Helical" evidence="7">
    <location>
        <begin position="293"/>
        <end position="316"/>
    </location>
</feature>
<comment type="subcellular location">
    <subcellularLocation>
        <location evidence="1">Cell membrane</location>
        <topology evidence="1">Multi-pass membrane protein</topology>
    </subcellularLocation>
</comment>
<comment type="caution">
    <text evidence="9">The sequence shown here is derived from an EMBL/GenBank/DDBJ whole genome shotgun (WGS) entry which is preliminary data.</text>
</comment>
<organism evidence="9 10">
    <name type="scientific">Pseudonocardia benzenivorans</name>
    <dbReference type="NCBI Taxonomy" id="228005"/>
    <lineage>
        <taxon>Bacteria</taxon>
        <taxon>Bacillati</taxon>
        <taxon>Actinomycetota</taxon>
        <taxon>Actinomycetes</taxon>
        <taxon>Pseudonocardiales</taxon>
        <taxon>Pseudonocardiaceae</taxon>
        <taxon>Pseudonocardia</taxon>
    </lineage>
</organism>
<name>A0ABW3VCK9_9PSEU</name>
<keyword evidence="3" id="KW-1003">Cell membrane</keyword>
<feature type="transmembrane region" description="Helical" evidence="7">
    <location>
        <begin position="163"/>
        <end position="181"/>
    </location>
</feature>